<evidence type="ECO:0000313" key="1">
    <source>
        <dbReference type="Ensembl" id="ENSECRP00000008904.1"/>
    </source>
</evidence>
<dbReference type="AlphaFoldDB" id="A0A8C4RYV2"/>
<name>A0A8C4RYV2_ERPCA</name>
<dbReference type="Proteomes" id="UP000694620">
    <property type="component" value="Chromosome 1"/>
</dbReference>
<dbReference type="GO" id="GO:0019843">
    <property type="term" value="F:rRNA binding"/>
    <property type="evidence" value="ECO:0007669"/>
    <property type="project" value="InterPro"/>
</dbReference>
<accession>A0A8C4RYV2</accession>
<dbReference type="GO" id="GO:0006412">
    <property type="term" value="P:translation"/>
    <property type="evidence" value="ECO:0007669"/>
    <property type="project" value="InterPro"/>
</dbReference>
<dbReference type="Gene3D" id="3.90.930.12">
    <property type="entry name" value="Ribosomal protein L6, alpha-beta domain"/>
    <property type="match status" value="1"/>
</dbReference>
<reference evidence="1" key="3">
    <citation type="submission" date="2025-09" db="UniProtKB">
        <authorList>
            <consortium name="Ensembl"/>
        </authorList>
    </citation>
    <scope>IDENTIFICATION</scope>
</reference>
<evidence type="ECO:0000313" key="2">
    <source>
        <dbReference type="Proteomes" id="UP000694620"/>
    </source>
</evidence>
<dbReference type="InterPro" id="IPR036789">
    <property type="entry name" value="Ribosomal_uL6-like_a/b-dom_sf"/>
</dbReference>
<proteinExistence type="predicted"/>
<protein>
    <submittedName>
        <fullName evidence="1">Uncharacterized protein</fullName>
    </submittedName>
</protein>
<reference evidence="1" key="1">
    <citation type="submission" date="2021-06" db="EMBL/GenBank/DDBJ databases">
        <authorList>
            <consortium name="Wellcome Sanger Institute Data Sharing"/>
        </authorList>
    </citation>
    <scope>NUCLEOTIDE SEQUENCE [LARGE SCALE GENOMIC DNA]</scope>
</reference>
<keyword evidence="2" id="KW-1185">Reference proteome</keyword>
<dbReference type="GO" id="GO:0003735">
    <property type="term" value="F:structural constituent of ribosome"/>
    <property type="evidence" value="ECO:0007669"/>
    <property type="project" value="InterPro"/>
</dbReference>
<dbReference type="GO" id="GO:0005840">
    <property type="term" value="C:ribosome"/>
    <property type="evidence" value="ECO:0007669"/>
    <property type="project" value="InterPro"/>
</dbReference>
<sequence>ELSHQDKKWRKLCVDKWWRNRKQGLLHSVYTHFAIGARSTLEKVRKKPDVSFALSQVQKDELVLENNNIELILNSAALIISSHKYYICICHMK</sequence>
<dbReference type="Ensembl" id="ENSECRT00000009052.1">
    <property type="protein sequence ID" value="ENSECRP00000008904.1"/>
    <property type="gene ID" value="ENSECRG00000005984.1"/>
</dbReference>
<reference evidence="1" key="2">
    <citation type="submission" date="2025-08" db="UniProtKB">
        <authorList>
            <consortium name="Ensembl"/>
        </authorList>
    </citation>
    <scope>IDENTIFICATION</scope>
</reference>
<organism evidence="1 2">
    <name type="scientific">Erpetoichthys calabaricus</name>
    <name type="common">Rope fish</name>
    <name type="synonym">Calamoichthys calabaricus</name>
    <dbReference type="NCBI Taxonomy" id="27687"/>
    <lineage>
        <taxon>Eukaryota</taxon>
        <taxon>Metazoa</taxon>
        <taxon>Chordata</taxon>
        <taxon>Craniata</taxon>
        <taxon>Vertebrata</taxon>
        <taxon>Euteleostomi</taxon>
        <taxon>Actinopterygii</taxon>
        <taxon>Polypteriformes</taxon>
        <taxon>Polypteridae</taxon>
        <taxon>Erpetoichthys</taxon>
    </lineage>
</organism>